<comment type="subcellular location">
    <subcellularLocation>
        <location evidence="9">Cytoplasm</location>
    </subcellularLocation>
</comment>
<dbReference type="InterPro" id="IPR050217">
    <property type="entry name" value="Peroxiredoxin"/>
</dbReference>
<keyword evidence="4 9" id="KW-0049">Antioxidant</keyword>
<feature type="active site" description="Cysteine sulfenic acid (-SOH) intermediate; for peroxidase activity" evidence="10">
    <location>
        <position position="53"/>
    </location>
</feature>
<dbReference type="InterPro" id="IPR024706">
    <property type="entry name" value="Peroxiredoxin_AhpC-typ"/>
</dbReference>
<comment type="subunit">
    <text evidence="9">Homodecamer. Pentamer of dimers that assemble into a ring structure.</text>
</comment>
<accession>A0A916JFD6</accession>
<evidence type="ECO:0000256" key="1">
    <source>
        <dbReference type="ARBA" id="ARBA00009796"/>
    </source>
</evidence>
<dbReference type="GO" id="GO:0045454">
    <property type="term" value="P:cell redox homeostasis"/>
    <property type="evidence" value="ECO:0007669"/>
    <property type="project" value="TreeGrafter"/>
</dbReference>
<dbReference type="InterPro" id="IPR036249">
    <property type="entry name" value="Thioredoxin-like_sf"/>
</dbReference>
<dbReference type="PANTHER" id="PTHR10681:SF128">
    <property type="entry name" value="THIOREDOXIN-DEPENDENT PEROXIDE REDUCTASE, MITOCHONDRIAL"/>
    <property type="match status" value="1"/>
</dbReference>
<feature type="domain" description="Thioredoxin" evidence="11">
    <location>
        <begin position="11"/>
        <end position="167"/>
    </location>
</feature>
<evidence type="ECO:0000313" key="13">
    <source>
        <dbReference type="Proteomes" id="UP000680038"/>
    </source>
</evidence>
<dbReference type="PANTHER" id="PTHR10681">
    <property type="entry name" value="THIOREDOXIN PEROXIDASE"/>
    <property type="match status" value="1"/>
</dbReference>
<dbReference type="InterPro" id="IPR000866">
    <property type="entry name" value="AhpC/TSA"/>
</dbReference>
<evidence type="ECO:0000313" key="12">
    <source>
        <dbReference type="EMBL" id="CAG5005952.1"/>
    </source>
</evidence>
<dbReference type="GO" id="GO:0033554">
    <property type="term" value="P:cellular response to stress"/>
    <property type="evidence" value="ECO:0007669"/>
    <property type="project" value="TreeGrafter"/>
</dbReference>
<evidence type="ECO:0000256" key="6">
    <source>
        <dbReference type="ARBA" id="ARBA00023284"/>
    </source>
</evidence>
<dbReference type="HAMAP" id="MF_00401">
    <property type="entry name" value="Peroxiredoxin"/>
    <property type="match status" value="1"/>
</dbReference>
<dbReference type="GO" id="GO:0042744">
    <property type="term" value="P:hydrogen peroxide catabolic process"/>
    <property type="evidence" value="ECO:0007669"/>
    <property type="project" value="TreeGrafter"/>
</dbReference>
<sequence>MENLEKESRMPRIGDQAPDFESITTTGKLTFSDYNKGSWVILFSHPADFTPVCTTEMTGFAKEKDFFAEHNTKLMGLSIDSIHSHIAWVNAVYDKTGVLFEFPIIADLDMKVAKLYGMLQPGESETAAVRAVFIIDPLGKVRLIMYYPLNVGRNMEEIKRSLLALQTSDEYKVAMPLDWKPGEKVIIGAPKTVESLLERKSSDLEMVDWYLAVKSI</sequence>
<proteinExistence type="inferred from homology"/>
<evidence type="ECO:0000256" key="10">
    <source>
        <dbReference type="PIRSR" id="PIRSR000239-1"/>
    </source>
</evidence>
<comment type="similarity">
    <text evidence="7 9">Belongs to the peroxiredoxin family. Prx6 subfamily.</text>
</comment>
<dbReference type="RefSeq" id="WP_165940115.1">
    <property type="nucleotide sequence ID" value="NZ_CAJRAF010000002.1"/>
</dbReference>
<organism evidence="12 13">
    <name type="scientific">Dyadobacter helix</name>
    <dbReference type="NCBI Taxonomy" id="2822344"/>
    <lineage>
        <taxon>Bacteria</taxon>
        <taxon>Pseudomonadati</taxon>
        <taxon>Bacteroidota</taxon>
        <taxon>Cytophagia</taxon>
        <taxon>Cytophagales</taxon>
        <taxon>Spirosomataceae</taxon>
        <taxon>Dyadobacter</taxon>
    </lineage>
</organism>
<dbReference type="InterPro" id="IPR013766">
    <property type="entry name" value="Thioredoxin_domain"/>
</dbReference>
<dbReference type="SUPFAM" id="SSF52833">
    <property type="entry name" value="Thioredoxin-like"/>
    <property type="match status" value="1"/>
</dbReference>
<dbReference type="PIRSF" id="PIRSF000239">
    <property type="entry name" value="AHPC"/>
    <property type="match status" value="1"/>
</dbReference>
<dbReference type="Gene3D" id="3.30.1020.10">
    <property type="entry name" value="Antioxidant, Horf6, Chain A, domain2"/>
    <property type="match status" value="1"/>
</dbReference>
<dbReference type="Pfam" id="PF10417">
    <property type="entry name" value="1-cysPrx_C"/>
    <property type="match status" value="1"/>
</dbReference>
<dbReference type="NCBIfam" id="NF009668">
    <property type="entry name" value="PRK13189.1"/>
    <property type="match status" value="1"/>
</dbReference>
<keyword evidence="5 9" id="KW-0560">Oxidoreductase</keyword>
<protein>
    <recommendedName>
        <fullName evidence="9">Peroxiredoxin</fullName>
        <ecNumber evidence="9">1.11.1.24</ecNumber>
    </recommendedName>
    <alternativeName>
        <fullName evidence="9">Thioredoxin-dependent peroxiredoxin</fullName>
    </alternativeName>
</protein>
<dbReference type="PROSITE" id="PS51352">
    <property type="entry name" value="THIOREDOXIN_2"/>
    <property type="match status" value="1"/>
</dbReference>
<dbReference type="InterPro" id="IPR045020">
    <property type="entry name" value="PRX_1cys"/>
</dbReference>
<name>A0A916JFD6_9BACT</name>
<comment type="caution">
    <text evidence="9">Lacks conserved residue(s) required for the propagation of feature annotation.</text>
</comment>
<feature type="active site" description="Cysteine sulfenic acid (-SOH) intermediate" evidence="9">
    <location>
        <position position="53"/>
    </location>
</feature>
<evidence type="ECO:0000256" key="4">
    <source>
        <dbReference type="ARBA" id="ARBA00022862"/>
    </source>
</evidence>
<dbReference type="GO" id="GO:0008379">
    <property type="term" value="F:thioredoxin peroxidase activity"/>
    <property type="evidence" value="ECO:0007669"/>
    <property type="project" value="TreeGrafter"/>
</dbReference>
<evidence type="ECO:0000256" key="3">
    <source>
        <dbReference type="ARBA" id="ARBA00022559"/>
    </source>
</evidence>
<keyword evidence="2 9" id="KW-0963">Cytoplasm</keyword>
<gene>
    <name evidence="12" type="ORF">DYBT9275_03689</name>
</gene>
<dbReference type="Proteomes" id="UP000680038">
    <property type="component" value="Unassembled WGS sequence"/>
</dbReference>
<evidence type="ECO:0000256" key="7">
    <source>
        <dbReference type="ARBA" id="ARBA00025719"/>
    </source>
</evidence>
<feature type="binding site" evidence="9">
    <location>
        <position position="130"/>
    </location>
    <ligand>
        <name>substrate</name>
    </ligand>
</feature>
<dbReference type="GO" id="GO:0006979">
    <property type="term" value="P:response to oxidative stress"/>
    <property type="evidence" value="ECO:0007669"/>
    <property type="project" value="TreeGrafter"/>
</dbReference>
<dbReference type="EMBL" id="CAJRAF010000002">
    <property type="protein sequence ID" value="CAG5005952.1"/>
    <property type="molecule type" value="Genomic_DNA"/>
</dbReference>
<dbReference type="Pfam" id="PF00578">
    <property type="entry name" value="AhpC-TSA"/>
    <property type="match status" value="1"/>
</dbReference>
<evidence type="ECO:0000256" key="2">
    <source>
        <dbReference type="ARBA" id="ARBA00022490"/>
    </source>
</evidence>
<comment type="function">
    <text evidence="8 9">Thiol-specific peroxidase that catalyzes the reduction of hydrogen peroxide and organic hydroperoxides to water and alcohols, respectively. Plays a role in cell protection against oxidative stress by detoxifying peroxides.</text>
</comment>
<evidence type="ECO:0000256" key="9">
    <source>
        <dbReference type="HAMAP-Rule" id="MF_00401"/>
    </source>
</evidence>
<comment type="similarity">
    <text evidence="1">Belongs to the peroxiredoxin family. AhpC/Prx1 subfamily.</text>
</comment>
<comment type="caution">
    <text evidence="12">The sequence shown here is derived from an EMBL/GenBank/DDBJ whole genome shotgun (WGS) entry which is preliminary data.</text>
</comment>
<dbReference type="InterPro" id="IPR019479">
    <property type="entry name" value="Peroxiredoxin_C"/>
</dbReference>
<dbReference type="GO" id="GO:0005829">
    <property type="term" value="C:cytosol"/>
    <property type="evidence" value="ECO:0007669"/>
    <property type="project" value="TreeGrafter"/>
</dbReference>
<evidence type="ECO:0000256" key="5">
    <source>
        <dbReference type="ARBA" id="ARBA00023002"/>
    </source>
</evidence>
<evidence type="ECO:0000259" key="11">
    <source>
        <dbReference type="PROSITE" id="PS51352"/>
    </source>
</evidence>
<reference evidence="12" key="1">
    <citation type="submission" date="2021-04" db="EMBL/GenBank/DDBJ databases">
        <authorList>
            <person name="Rodrigo-Torres L."/>
            <person name="Arahal R. D."/>
            <person name="Lucena T."/>
        </authorList>
    </citation>
    <scope>NUCLEOTIDE SEQUENCE</scope>
    <source>
        <strain evidence="12">CECT 9275</strain>
    </source>
</reference>
<dbReference type="FunFam" id="3.40.30.10:FF:000011">
    <property type="entry name" value="Peroxiredoxin PRX1"/>
    <property type="match status" value="1"/>
</dbReference>
<comment type="miscellaneous">
    <text evidence="9">The active site is a conserved redox-active cysteine residue, the peroxidatic cysteine (C(P)), which makes the nucleophilic attack on the peroxide substrate. The peroxide oxidizes the C(P)-SH to cysteine sulfenic acid (C(P)-SOH), which then reacts with another cysteine residue, the resolving cysteine (C(R)), to form a disulfide bridge. The disulfide is subsequently reduced by an appropriate electron donor to complete the catalytic cycle. In this 1-Cys peroxiredoxin, no C(R) is present and C(P) instead forms a disulfide with a cysteine from another protein or with a small thiol molecule.</text>
</comment>
<dbReference type="AlphaFoldDB" id="A0A916JFD6"/>
<dbReference type="EC" id="1.11.1.24" evidence="9"/>
<dbReference type="InterPro" id="IPR022915">
    <property type="entry name" value="Peroxiredoxin_TDXH"/>
</dbReference>
<comment type="catalytic activity">
    <reaction evidence="9">
        <text>a hydroperoxide + [thioredoxin]-dithiol = an alcohol + [thioredoxin]-disulfide + H2O</text>
        <dbReference type="Rhea" id="RHEA:62620"/>
        <dbReference type="Rhea" id="RHEA-COMP:10698"/>
        <dbReference type="Rhea" id="RHEA-COMP:10700"/>
        <dbReference type="ChEBI" id="CHEBI:15377"/>
        <dbReference type="ChEBI" id="CHEBI:29950"/>
        <dbReference type="ChEBI" id="CHEBI:30879"/>
        <dbReference type="ChEBI" id="CHEBI:35924"/>
        <dbReference type="ChEBI" id="CHEBI:50058"/>
        <dbReference type="EC" id="1.11.1.24"/>
    </reaction>
</comment>
<dbReference type="CDD" id="cd03016">
    <property type="entry name" value="PRX_1cys"/>
    <property type="match status" value="1"/>
</dbReference>
<evidence type="ECO:0000256" key="8">
    <source>
        <dbReference type="ARBA" id="ARBA00037420"/>
    </source>
</evidence>
<keyword evidence="13" id="KW-1185">Reference proteome</keyword>
<dbReference type="Gene3D" id="3.40.30.10">
    <property type="entry name" value="Glutaredoxin"/>
    <property type="match status" value="1"/>
</dbReference>
<keyword evidence="6 9" id="KW-0676">Redox-active center</keyword>
<keyword evidence="3 9" id="KW-0575">Peroxidase</keyword>